<keyword evidence="3" id="KW-1185">Reference proteome</keyword>
<dbReference type="AlphaFoldDB" id="A0A423TI89"/>
<protein>
    <submittedName>
        <fullName evidence="2">Uncharacterized protein</fullName>
    </submittedName>
</protein>
<feature type="compositionally biased region" description="Low complexity" evidence="1">
    <location>
        <begin position="95"/>
        <end position="105"/>
    </location>
</feature>
<comment type="caution">
    <text evidence="2">The sequence shown here is derived from an EMBL/GenBank/DDBJ whole genome shotgun (WGS) entry which is preliminary data.</text>
</comment>
<evidence type="ECO:0000256" key="1">
    <source>
        <dbReference type="SAM" id="MobiDB-lite"/>
    </source>
</evidence>
<feature type="region of interest" description="Disordered" evidence="1">
    <location>
        <begin position="329"/>
        <end position="400"/>
    </location>
</feature>
<dbReference type="Proteomes" id="UP000283509">
    <property type="component" value="Unassembled WGS sequence"/>
</dbReference>
<feature type="compositionally biased region" description="Low complexity" evidence="1">
    <location>
        <begin position="119"/>
        <end position="128"/>
    </location>
</feature>
<evidence type="ECO:0000313" key="3">
    <source>
        <dbReference type="Proteomes" id="UP000283509"/>
    </source>
</evidence>
<feature type="region of interest" description="Disordered" evidence="1">
    <location>
        <begin position="1"/>
        <end position="213"/>
    </location>
</feature>
<feature type="compositionally biased region" description="Low complexity" evidence="1">
    <location>
        <begin position="18"/>
        <end position="30"/>
    </location>
</feature>
<proteinExistence type="predicted"/>
<reference evidence="2 3" key="1">
    <citation type="submission" date="2018-04" db="EMBL/GenBank/DDBJ databases">
        <authorList>
            <person name="Zhang X."/>
            <person name="Yuan J."/>
            <person name="Li F."/>
            <person name="Xiang J."/>
        </authorList>
    </citation>
    <scope>NUCLEOTIDE SEQUENCE [LARGE SCALE GENOMIC DNA]</scope>
    <source>
        <tissue evidence="2">Muscle</tissue>
    </source>
</reference>
<dbReference type="OrthoDB" id="1100386at2759"/>
<evidence type="ECO:0000313" key="2">
    <source>
        <dbReference type="EMBL" id="ROT76196.1"/>
    </source>
</evidence>
<accession>A0A423TI89</accession>
<feature type="compositionally biased region" description="Basic and acidic residues" evidence="1">
    <location>
        <begin position="190"/>
        <end position="201"/>
    </location>
</feature>
<feature type="compositionally biased region" description="Basic residues" evidence="1">
    <location>
        <begin position="31"/>
        <end position="40"/>
    </location>
</feature>
<reference evidence="2 3" key="2">
    <citation type="submission" date="2019-01" db="EMBL/GenBank/DDBJ databases">
        <title>The decoding of complex shrimp genome reveals the adaptation for benthos swimmer, frequently molting mechanism and breeding impact on genome.</title>
        <authorList>
            <person name="Sun Y."/>
            <person name="Gao Y."/>
            <person name="Yu Y."/>
        </authorList>
    </citation>
    <scope>NUCLEOTIDE SEQUENCE [LARGE SCALE GENOMIC DNA]</scope>
    <source>
        <tissue evidence="2">Muscle</tissue>
    </source>
</reference>
<feature type="compositionally biased region" description="Gly residues" evidence="1">
    <location>
        <begin position="75"/>
        <end position="94"/>
    </location>
</feature>
<feature type="compositionally biased region" description="Low complexity" evidence="1">
    <location>
        <begin position="364"/>
        <end position="400"/>
    </location>
</feature>
<gene>
    <name evidence="2" type="ORF">C7M84_005264</name>
</gene>
<name>A0A423TI89_PENVA</name>
<sequence length="441" mass="45635">MQIKSTAYKIFPVYSGNSTPRAPRRTGSSPPRRRQLHHGGRPSFPSPPTKISPAGAGGSSASGRPVTDGVEREGGLGAGVEGSVEGGDGTGVVGGAADVVGTDLGNRLKGTPAEDLPQTTTSTTTTTTLRPPPWLITNTTKNTTTSTTTSSTTSTTTSTAKPSSSTTSTTARPNTNLEAPAVPSEGGSEGGRDDHEHRDAAKGAATDGRARRVRRRQSLHLDHLHHQCPATEVGVPISEACGARRPPAAGCSGTGLRAARWPCSRARGAPRAGRAAPVTRWAGRAPRRPGECRSVLWLTTLTARAHTNDAVLAVAHDLATVTGVAGALRRRRDGHGQAPEQPGAAHGDDDVSNFPDRDQREASSRSSWAPPSPRLAPHGRAARRVGGPAPARAQGGGHRAAAGLEEAAFLLADNLHHEKTVNHAESNICDVSRASRPSAFG</sequence>
<dbReference type="EMBL" id="QCYY01001686">
    <property type="protein sequence ID" value="ROT76196.1"/>
    <property type="molecule type" value="Genomic_DNA"/>
</dbReference>
<organism evidence="2 3">
    <name type="scientific">Penaeus vannamei</name>
    <name type="common">Whiteleg shrimp</name>
    <name type="synonym">Litopenaeus vannamei</name>
    <dbReference type="NCBI Taxonomy" id="6689"/>
    <lineage>
        <taxon>Eukaryota</taxon>
        <taxon>Metazoa</taxon>
        <taxon>Ecdysozoa</taxon>
        <taxon>Arthropoda</taxon>
        <taxon>Crustacea</taxon>
        <taxon>Multicrustacea</taxon>
        <taxon>Malacostraca</taxon>
        <taxon>Eumalacostraca</taxon>
        <taxon>Eucarida</taxon>
        <taxon>Decapoda</taxon>
        <taxon>Dendrobranchiata</taxon>
        <taxon>Penaeoidea</taxon>
        <taxon>Penaeidae</taxon>
        <taxon>Penaeus</taxon>
    </lineage>
</organism>
<feature type="compositionally biased region" description="Low complexity" evidence="1">
    <location>
        <begin position="137"/>
        <end position="176"/>
    </location>
</feature>